<feature type="region of interest" description="Disordered" evidence="3">
    <location>
        <begin position="1"/>
        <end position="138"/>
    </location>
</feature>
<name>A0A163KZ48_ABSGL</name>
<organism evidence="5">
    <name type="scientific">Absidia glauca</name>
    <name type="common">Pin mould</name>
    <dbReference type="NCBI Taxonomy" id="4829"/>
    <lineage>
        <taxon>Eukaryota</taxon>
        <taxon>Fungi</taxon>
        <taxon>Fungi incertae sedis</taxon>
        <taxon>Mucoromycota</taxon>
        <taxon>Mucoromycotina</taxon>
        <taxon>Mucoromycetes</taxon>
        <taxon>Mucorales</taxon>
        <taxon>Cunninghamellaceae</taxon>
        <taxon>Absidia</taxon>
    </lineage>
</organism>
<evidence type="ECO:0000313" key="5">
    <source>
        <dbReference type="EMBL" id="SAM02700.1"/>
    </source>
</evidence>
<evidence type="ECO:0000256" key="3">
    <source>
        <dbReference type="SAM" id="MobiDB-lite"/>
    </source>
</evidence>
<feature type="compositionally biased region" description="Acidic residues" evidence="3">
    <location>
        <begin position="60"/>
        <end position="100"/>
    </location>
</feature>
<evidence type="ECO:0000256" key="2">
    <source>
        <dbReference type="ARBA" id="ARBA00023242"/>
    </source>
</evidence>
<evidence type="ECO:0000313" key="6">
    <source>
        <dbReference type="Proteomes" id="UP000078561"/>
    </source>
</evidence>
<dbReference type="InterPro" id="IPR039883">
    <property type="entry name" value="Fcf2/DNTTIP2"/>
</dbReference>
<dbReference type="InterPro" id="IPR014810">
    <property type="entry name" value="Fcf2_C"/>
</dbReference>
<dbReference type="OMA" id="IRDPDIE"/>
<dbReference type="STRING" id="4829.A0A163KZ48"/>
<gene>
    <name evidence="5" type="primary">ABSGL_08516.1 scaffold 10403</name>
</gene>
<dbReference type="EMBL" id="LT554008">
    <property type="protein sequence ID" value="SAM02700.1"/>
    <property type="molecule type" value="Genomic_DNA"/>
</dbReference>
<dbReference type="GO" id="GO:0006396">
    <property type="term" value="P:RNA processing"/>
    <property type="evidence" value="ECO:0007669"/>
    <property type="project" value="TreeGrafter"/>
</dbReference>
<keyword evidence="6" id="KW-1185">Reference proteome</keyword>
<reference evidence="5" key="1">
    <citation type="submission" date="2016-04" db="EMBL/GenBank/DDBJ databases">
        <authorList>
            <person name="Evans L.H."/>
            <person name="Alamgir A."/>
            <person name="Owens N."/>
            <person name="Weber N.D."/>
            <person name="Virtaneva K."/>
            <person name="Barbian K."/>
            <person name="Babar A."/>
            <person name="Rosenke K."/>
        </authorList>
    </citation>
    <scope>NUCLEOTIDE SEQUENCE [LARGE SCALE GENOMIC DNA]</scope>
    <source>
        <strain evidence="5">CBS 101.48</strain>
    </source>
</reference>
<accession>A0A163KZ48</accession>
<evidence type="ECO:0000259" key="4">
    <source>
        <dbReference type="Pfam" id="PF08698"/>
    </source>
</evidence>
<dbReference type="AlphaFoldDB" id="A0A163KZ48"/>
<dbReference type="Proteomes" id="UP000078561">
    <property type="component" value="Unassembled WGS sequence"/>
</dbReference>
<dbReference type="Pfam" id="PF08698">
    <property type="entry name" value="Fcf2"/>
    <property type="match status" value="1"/>
</dbReference>
<protein>
    <recommendedName>
        <fullName evidence="4">Fcf2 pre-rRNA processing C-terminal domain-containing protein</fullName>
    </recommendedName>
</protein>
<keyword evidence="2" id="KW-0539">Nucleus</keyword>
<dbReference type="FunCoup" id="A0A163KZ48">
    <property type="interactions" value="119"/>
</dbReference>
<dbReference type="InParanoid" id="A0A163KZ48"/>
<dbReference type="PANTHER" id="PTHR21686:SF12">
    <property type="entry name" value="DEOXYNUCLEOTIDYLTRANSFERASE TERMINAL-INTERACTING PROTEIN 2"/>
    <property type="match status" value="1"/>
</dbReference>
<feature type="compositionally biased region" description="Basic and acidic residues" evidence="3">
    <location>
        <begin position="50"/>
        <end position="59"/>
    </location>
</feature>
<dbReference type="GO" id="GO:0003723">
    <property type="term" value="F:RNA binding"/>
    <property type="evidence" value="ECO:0007669"/>
    <property type="project" value="TreeGrafter"/>
</dbReference>
<evidence type="ECO:0000256" key="1">
    <source>
        <dbReference type="ARBA" id="ARBA00004604"/>
    </source>
</evidence>
<dbReference type="PANTHER" id="PTHR21686">
    <property type="entry name" value="DEOXYNUCLEOTIDYLTRANSFERASE TERMINAL-INTERACTING PROTEIN 2"/>
    <property type="match status" value="1"/>
</dbReference>
<sequence length="314" mass="35853">MVVTTRRAAAKQAKTTVNNNDHKSAKVTKSKATKATADSSKTDPPIDDNEDKKIDNKEEINEETSDEEEDDDSNEDEDSSEDDDSQDEGDDLDDSDDDLDELLKNAELSLRTQQSESIKSGDDTTQKTTSLQLPKLDPGISIKDELYIKKGRVAKLSPQSVEVVDDSKTANNALVTLHKVKEEPKPLSRKERQLEREKTAGKGWFDMPLAEITPEVKRDLQILRMRHVLDRKRHYKKMGKGPDPKYFQMGTVIEGATEYFSSRLNKKDRKRTFAEELLTQDEHTAYYERKYLESQERRSAGGKKHYKKLKAKRS</sequence>
<feature type="compositionally biased region" description="Low complexity" evidence="3">
    <location>
        <begin position="33"/>
        <end position="43"/>
    </location>
</feature>
<comment type="subcellular location">
    <subcellularLocation>
        <location evidence="1">Nucleus</location>
        <location evidence="1">Nucleolus</location>
    </subcellularLocation>
</comment>
<dbReference type="OrthoDB" id="427886at2759"/>
<feature type="compositionally biased region" description="Low complexity" evidence="3">
    <location>
        <begin position="1"/>
        <end position="16"/>
    </location>
</feature>
<dbReference type="GO" id="GO:0005730">
    <property type="term" value="C:nucleolus"/>
    <property type="evidence" value="ECO:0007669"/>
    <property type="project" value="UniProtKB-SubCell"/>
</dbReference>
<feature type="domain" description="Fcf2 pre-rRNA processing C-terminal" evidence="4">
    <location>
        <begin position="197"/>
        <end position="290"/>
    </location>
</feature>
<proteinExistence type="predicted"/>